<sequence length="64" mass="7391">MAHQIQRPRLFFYKLCEGPPTQNSLYNLAIIDKVATLDGIQEMIHGRNDPRGERNDAVEIEDHD</sequence>
<organism evidence="2 3">
    <name type="scientific">Sphenostylis stenocarpa</name>
    <dbReference type="NCBI Taxonomy" id="92480"/>
    <lineage>
        <taxon>Eukaryota</taxon>
        <taxon>Viridiplantae</taxon>
        <taxon>Streptophyta</taxon>
        <taxon>Embryophyta</taxon>
        <taxon>Tracheophyta</taxon>
        <taxon>Spermatophyta</taxon>
        <taxon>Magnoliopsida</taxon>
        <taxon>eudicotyledons</taxon>
        <taxon>Gunneridae</taxon>
        <taxon>Pentapetalae</taxon>
        <taxon>rosids</taxon>
        <taxon>fabids</taxon>
        <taxon>Fabales</taxon>
        <taxon>Fabaceae</taxon>
        <taxon>Papilionoideae</taxon>
        <taxon>50 kb inversion clade</taxon>
        <taxon>NPAAA clade</taxon>
        <taxon>indigoferoid/millettioid clade</taxon>
        <taxon>Phaseoleae</taxon>
        <taxon>Sphenostylis</taxon>
    </lineage>
</organism>
<proteinExistence type="predicted"/>
<dbReference type="Proteomes" id="UP001189624">
    <property type="component" value="Chromosome 3"/>
</dbReference>
<dbReference type="EMBL" id="OY731400">
    <property type="protein sequence ID" value="CAJ1939637.1"/>
    <property type="molecule type" value="Genomic_DNA"/>
</dbReference>
<evidence type="ECO:0000313" key="2">
    <source>
        <dbReference type="EMBL" id="CAJ1939637.1"/>
    </source>
</evidence>
<reference evidence="2" key="1">
    <citation type="submission" date="2023-10" db="EMBL/GenBank/DDBJ databases">
        <authorList>
            <person name="Domelevo Entfellner J.-B."/>
        </authorList>
    </citation>
    <scope>NUCLEOTIDE SEQUENCE</scope>
</reference>
<feature type="region of interest" description="Disordered" evidence="1">
    <location>
        <begin position="45"/>
        <end position="64"/>
    </location>
</feature>
<evidence type="ECO:0000313" key="3">
    <source>
        <dbReference type="Proteomes" id="UP001189624"/>
    </source>
</evidence>
<dbReference type="Gramene" id="rna-AYBTSS11_LOCUS9250">
    <property type="protein sequence ID" value="CAJ1939637.1"/>
    <property type="gene ID" value="gene-AYBTSS11_LOCUS9250"/>
</dbReference>
<gene>
    <name evidence="2" type="ORF">AYBTSS11_LOCUS9250</name>
</gene>
<evidence type="ECO:0000256" key="1">
    <source>
        <dbReference type="SAM" id="MobiDB-lite"/>
    </source>
</evidence>
<protein>
    <submittedName>
        <fullName evidence="2">Uncharacterized protein</fullName>
    </submittedName>
</protein>
<dbReference type="AlphaFoldDB" id="A0AA86S959"/>
<accession>A0AA86S959</accession>
<keyword evidence="3" id="KW-1185">Reference proteome</keyword>
<name>A0AA86S959_9FABA</name>